<organism evidence="2 3">
    <name type="scientific">Pyrobaculum neutrophilum (strain DSM 2338 / JCM 9278 / NBRC 100436 / V24Sta)</name>
    <name type="common">Thermoproteus neutrophilus</name>
    <dbReference type="NCBI Taxonomy" id="444157"/>
    <lineage>
        <taxon>Archaea</taxon>
        <taxon>Thermoproteota</taxon>
        <taxon>Thermoprotei</taxon>
        <taxon>Thermoproteales</taxon>
        <taxon>Thermoproteaceae</taxon>
        <taxon>Pyrobaculum</taxon>
    </lineage>
</organism>
<gene>
    <name evidence="2" type="ordered locus">Tneu_0484</name>
</gene>
<dbReference type="SUPFAM" id="SSF53448">
    <property type="entry name" value="Nucleotide-diphospho-sugar transferases"/>
    <property type="match status" value="1"/>
</dbReference>
<dbReference type="Proteomes" id="UP000001694">
    <property type="component" value="Chromosome"/>
</dbReference>
<dbReference type="Pfam" id="PF00535">
    <property type="entry name" value="Glycos_transf_2"/>
    <property type="match status" value="1"/>
</dbReference>
<accession>B1YCB8</accession>
<feature type="domain" description="Glycosyltransferase 2-like" evidence="1">
    <location>
        <begin position="8"/>
        <end position="122"/>
    </location>
</feature>
<dbReference type="InterPro" id="IPR001173">
    <property type="entry name" value="Glyco_trans_2-like"/>
</dbReference>
<sequence>MKKSMAIFVVNYNSVSTMGQRVFNFLDTFVDVVDQDVDVWLVDNGSTDGSYSVLSQRYGGMLKFLALPKNLGYGAACSLAYRYTRLMGLEYDYYVCSNNDIELFPQKIGELLSYLRALEKAYPKGFIAAPLLLNGNDGLIDYGGYFIDDSGGTWGLRLAALTPREIRRLTPISYADGAFQIVHRNVVETIGWFDPKYFLYYEDVEFSLRAWRARFPSLLIPLVIGRHYRSASTGRSVYKVTFLSYRNRLLIIREYLGALPLLKFLLWIVSYPLRVFDQKISALDRYIEITAPGVPTPRWGIREYLEVLRHLVRALYEGFTASVGSRRAGGVPVVKTSWMKYLSMKSLLNDVRSEITRVTKDVEG</sequence>
<dbReference type="PANTHER" id="PTHR43179:SF7">
    <property type="entry name" value="RHAMNOSYLTRANSFERASE WBBL"/>
    <property type="match status" value="1"/>
</dbReference>
<protein>
    <submittedName>
        <fullName evidence="2">Glycosyl transferase family 2</fullName>
    </submittedName>
</protein>
<dbReference type="AlphaFoldDB" id="B1YCB8"/>
<dbReference type="EMBL" id="CP001014">
    <property type="protein sequence ID" value="ACB39431.1"/>
    <property type="molecule type" value="Genomic_DNA"/>
</dbReference>
<dbReference type="GO" id="GO:0016740">
    <property type="term" value="F:transferase activity"/>
    <property type="evidence" value="ECO:0007669"/>
    <property type="project" value="UniProtKB-KW"/>
</dbReference>
<dbReference type="CAZy" id="GT2">
    <property type="family name" value="Glycosyltransferase Family 2"/>
</dbReference>
<evidence type="ECO:0000313" key="3">
    <source>
        <dbReference type="Proteomes" id="UP000001694"/>
    </source>
</evidence>
<dbReference type="HOGENOM" id="CLU_023845_4_1_2"/>
<dbReference type="PANTHER" id="PTHR43179">
    <property type="entry name" value="RHAMNOSYLTRANSFERASE WBBL"/>
    <property type="match status" value="1"/>
</dbReference>
<evidence type="ECO:0000259" key="1">
    <source>
        <dbReference type="Pfam" id="PF00535"/>
    </source>
</evidence>
<dbReference type="Gene3D" id="3.90.550.10">
    <property type="entry name" value="Spore Coat Polysaccharide Biosynthesis Protein SpsA, Chain A"/>
    <property type="match status" value="1"/>
</dbReference>
<evidence type="ECO:0000313" key="2">
    <source>
        <dbReference type="EMBL" id="ACB39431.1"/>
    </source>
</evidence>
<keyword evidence="3" id="KW-1185">Reference proteome</keyword>
<dbReference type="eggNOG" id="arCOG01383">
    <property type="taxonomic scope" value="Archaea"/>
</dbReference>
<dbReference type="KEGG" id="tne:Tneu_0484"/>
<name>B1YCB8_PYRNV</name>
<dbReference type="InterPro" id="IPR029044">
    <property type="entry name" value="Nucleotide-diphossugar_trans"/>
</dbReference>
<proteinExistence type="predicted"/>
<reference evidence="2" key="1">
    <citation type="submission" date="2008-03" db="EMBL/GenBank/DDBJ databases">
        <title>Complete sequence of Thermoproteus neutrophilus V24Sta.</title>
        <authorList>
            <consortium name="US DOE Joint Genome Institute"/>
            <person name="Copeland A."/>
            <person name="Lucas S."/>
            <person name="Lapidus A."/>
            <person name="Glavina del Rio T."/>
            <person name="Dalin E."/>
            <person name="Tice H."/>
            <person name="Bruce D."/>
            <person name="Goodwin L."/>
            <person name="Pitluck S."/>
            <person name="Sims D."/>
            <person name="Brettin T."/>
            <person name="Detter J.C."/>
            <person name="Han C."/>
            <person name="Kuske C.R."/>
            <person name="Schmutz J."/>
            <person name="Larimer F."/>
            <person name="Land M."/>
            <person name="Hauser L."/>
            <person name="Kyrpides N."/>
            <person name="Mikhailova N."/>
            <person name="Biddle J.F."/>
            <person name="Zhang Z."/>
            <person name="Fitz-Gibbon S.T."/>
            <person name="Lowe T.M."/>
            <person name="Saltikov C."/>
            <person name="House C.H."/>
            <person name="Richardson P."/>
        </authorList>
    </citation>
    <scope>NUCLEOTIDE SEQUENCE [LARGE SCALE GENOMIC DNA]</scope>
    <source>
        <strain evidence="2">V24Sta</strain>
    </source>
</reference>
<keyword evidence="2" id="KW-0808">Transferase</keyword>
<dbReference type="STRING" id="444157.Tneu_0484"/>